<evidence type="ECO:0000256" key="7">
    <source>
        <dbReference type="ARBA" id="ARBA00023125"/>
    </source>
</evidence>
<organism evidence="16 17">
    <name type="scientific">Cohnella cholangitidis</name>
    <dbReference type="NCBI Taxonomy" id="2598458"/>
    <lineage>
        <taxon>Bacteria</taxon>
        <taxon>Bacillati</taxon>
        <taxon>Bacillota</taxon>
        <taxon>Bacilli</taxon>
        <taxon>Bacillales</taxon>
        <taxon>Paenibacillaceae</taxon>
        <taxon>Cohnella</taxon>
    </lineage>
</organism>
<dbReference type="GO" id="GO:0000976">
    <property type="term" value="F:transcription cis-regulatory region binding"/>
    <property type="evidence" value="ECO:0007669"/>
    <property type="project" value="TreeGrafter"/>
</dbReference>
<dbReference type="EMBL" id="CP041969">
    <property type="protein sequence ID" value="QMV42874.1"/>
    <property type="molecule type" value="Genomic_DNA"/>
</dbReference>
<dbReference type="Pfam" id="PF00072">
    <property type="entry name" value="Response_reg"/>
    <property type="match status" value="1"/>
</dbReference>
<dbReference type="SMART" id="SM00448">
    <property type="entry name" value="REC"/>
    <property type="match status" value="1"/>
</dbReference>
<evidence type="ECO:0000256" key="6">
    <source>
        <dbReference type="ARBA" id="ARBA00023026"/>
    </source>
</evidence>
<evidence type="ECO:0000256" key="3">
    <source>
        <dbReference type="ARBA" id="ARBA00022553"/>
    </source>
</evidence>
<dbReference type="RefSeq" id="WP_182299101.1">
    <property type="nucleotide sequence ID" value="NZ_CP041969.1"/>
</dbReference>
<keyword evidence="7 13" id="KW-0238">DNA-binding</keyword>
<sequence>MRIHIVVADDDPSIRELLRLVLSKEGYVVLEAEDGAQASRICENEQVHLAIVDVMMPGVDGLELCREIREHYDIPVIMLTAKGQLEDKEQGYLAGTDDYMVKPFEPKELLFRIKALLRRYRLVSSEVIRLGNVSIDRKGYEIRIGEEQITIPLREFELLAQLASQPGRIYTREQLIRLIWGADYDGDSRTVDVHVKRLRERFADRQADFVITTIRGLGYKLEARDET</sequence>
<keyword evidence="3 12" id="KW-0597">Phosphoprotein</keyword>
<dbReference type="FunFam" id="1.10.10.10:FF:000018">
    <property type="entry name" value="DNA-binding response regulator ResD"/>
    <property type="match status" value="1"/>
</dbReference>
<dbReference type="SUPFAM" id="SSF52172">
    <property type="entry name" value="CheY-like"/>
    <property type="match status" value="1"/>
</dbReference>
<feature type="DNA-binding region" description="OmpR/PhoB-type" evidence="13">
    <location>
        <begin position="125"/>
        <end position="223"/>
    </location>
</feature>
<dbReference type="KEGG" id="cchl:FPL14_18030"/>
<comment type="function">
    <text evidence="10">Member of the two-component regulatory system HssS/HssR involved in intracellular heme homeostasis and tempering of staphylococcal virulence. Phosphorylated HssR binds to a direct repeat sequence within hrtAB promoter and activates the expression of hrtAB, an efflux pump, in response to extracellular heme, hemin, hemoglobin or blood.</text>
</comment>
<evidence type="ECO:0000313" key="17">
    <source>
        <dbReference type="Proteomes" id="UP000515679"/>
    </source>
</evidence>
<protein>
    <recommendedName>
        <fullName evidence="11">Heme response regulator HssR</fullName>
    </recommendedName>
</protein>
<keyword evidence="8" id="KW-0010">Activator</keyword>
<evidence type="ECO:0000256" key="10">
    <source>
        <dbReference type="ARBA" id="ARBA00037471"/>
    </source>
</evidence>
<dbReference type="InterPro" id="IPR001789">
    <property type="entry name" value="Sig_transdc_resp-reg_receiver"/>
</dbReference>
<dbReference type="AlphaFoldDB" id="A0A7G5C0Z0"/>
<dbReference type="GO" id="GO:0032993">
    <property type="term" value="C:protein-DNA complex"/>
    <property type="evidence" value="ECO:0007669"/>
    <property type="project" value="TreeGrafter"/>
</dbReference>
<keyword evidence="9" id="KW-0804">Transcription</keyword>
<feature type="domain" description="Response regulatory" evidence="14">
    <location>
        <begin position="4"/>
        <end position="117"/>
    </location>
</feature>
<gene>
    <name evidence="16" type="ORF">FPL14_18030</name>
</gene>
<dbReference type="InterPro" id="IPR039420">
    <property type="entry name" value="WalR-like"/>
</dbReference>
<evidence type="ECO:0000256" key="4">
    <source>
        <dbReference type="ARBA" id="ARBA00023012"/>
    </source>
</evidence>
<reference evidence="16 17" key="1">
    <citation type="submission" date="2019-07" db="EMBL/GenBank/DDBJ databases">
        <authorList>
            <person name="Kim J.K."/>
            <person name="Cheong H.-M."/>
            <person name="Choi Y."/>
            <person name="Hwang K.J."/>
            <person name="Lee S."/>
            <person name="Choi C."/>
        </authorList>
    </citation>
    <scope>NUCLEOTIDE SEQUENCE [LARGE SCALE GENOMIC DNA]</scope>
    <source>
        <strain evidence="16 17">KS 22</strain>
    </source>
</reference>
<evidence type="ECO:0000256" key="12">
    <source>
        <dbReference type="PROSITE-ProRule" id="PRU00169"/>
    </source>
</evidence>
<name>A0A7G5C0Z0_9BACL</name>
<keyword evidence="17" id="KW-1185">Reference proteome</keyword>
<dbReference type="InterPro" id="IPR036388">
    <property type="entry name" value="WH-like_DNA-bd_sf"/>
</dbReference>
<evidence type="ECO:0000256" key="5">
    <source>
        <dbReference type="ARBA" id="ARBA00023015"/>
    </source>
</evidence>
<dbReference type="GO" id="GO:0000156">
    <property type="term" value="F:phosphorelay response regulator activity"/>
    <property type="evidence" value="ECO:0007669"/>
    <property type="project" value="TreeGrafter"/>
</dbReference>
<proteinExistence type="predicted"/>
<dbReference type="PANTHER" id="PTHR48111:SF49">
    <property type="entry name" value="HEME RESPONSE REGULATOR HSSR"/>
    <property type="match status" value="1"/>
</dbReference>
<evidence type="ECO:0000256" key="9">
    <source>
        <dbReference type="ARBA" id="ARBA00023163"/>
    </source>
</evidence>
<keyword evidence="6" id="KW-0843">Virulence</keyword>
<dbReference type="InterPro" id="IPR011006">
    <property type="entry name" value="CheY-like_superfamily"/>
</dbReference>
<evidence type="ECO:0000259" key="15">
    <source>
        <dbReference type="PROSITE" id="PS51755"/>
    </source>
</evidence>
<keyword evidence="4" id="KW-0902">Two-component regulatory system</keyword>
<evidence type="ECO:0000256" key="8">
    <source>
        <dbReference type="ARBA" id="ARBA00023159"/>
    </source>
</evidence>
<feature type="modified residue" description="4-aspartylphosphate" evidence="12">
    <location>
        <position position="53"/>
    </location>
</feature>
<evidence type="ECO:0000259" key="14">
    <source>
        <dbReference type="PROSITE" id="PS50110"/>
    </source>
</evidence>
<dbReference type="GO" id="GO:0006355">
    <property type="term" value="P:regulation of DNA-templated transcription"/>
    <property type="evidence" value="ECO:0007669"/>
    <property type="project" value="InterPro"/>
</dbReference>
<dbReference type="CDD" id="cd17574">
    <property type="entry name" value="REC_OmpR"/>
    <property type="match status" value="1"/>
</dbReference>
<dbReference type="Gene3D" id="1.10.10.10">
    <property type="entry name" value="Winged helix-like DNA-binding domain superfamily/Winged helix DNA-binding domain"/>
    <property type="match status" value="1"/>
</dbReference>
<evidence type="ECO:0000256" key="2">
    <source>
        <dbReference type="ARBA" id="ARBA00022490"/>
    </source>
</evidence>
<dbReference type="Proteomes" id="UP000515679">
    <property type="component" value="Chromosome"/>
</dbReference>
<dbReference type="InterPro" id="IPR001867">
    <property type="entry name" value="OmpR/PhoB-type_DNA-bd"/>
</dbReference>
<dbReference type="PROSITE" id="PS51755">
    <property type="entry name" value="OMPR_PHOB"/>
    <property type="match status" value="1"/>
</dbReference>
<dbReference type="SMART" id="SM00862">
    <property type="entry name" value="Trans_reg_C"/>
    <property type="match status" value="1"/>
</dbReference>
<dbReference type="PROSITE" id="PS50110">
    <property type="entry name" value="RESPONSE_REGULATORY"/>
    <property type="match status" value="1"/>
</dbReference>
<dbReference type="FunFam" id="3.40.50.2300:FF:000001">
    <property type="entry name" value="DNA-binding response regulator PhoB"/>
    <property type="match status" value="1"/>
</dbReference>
<feature type="domain" description="OmpR/PhoB-type" evidence="15">
    <location>
        <begin position="125"/>
        <end position="223"/>
    </location>
</feature>
<dbReference type="CDD" id="cd00383">
    <property type="entry name" value="trans_reg_C"/>
    <property type="match status" value="1"/>
</dbReference>
<dbReference type="GO" id="GO:0005829">
    <property type="term" value="C:cytosol"/>
    <property type="evidence" value="ECO:0007669"/>
    <property type="project" value="TreeGrafter"/>
</dbReference>
<dbReference type="PANTHER" id="PTHR48111">
    <property type="entry name" value="REGULATOR OF RPOS"/>
    <property type="match status" value="1"/>
</dbReference>
<keyword evidence="2" id="KW-0963">Cytoplasm</keyword>
<evidence type="ECO:0000313" key="16">
    <source>
        <dbReference type="EMBL" id="QMV42874.1"/>
    </source>
</evidence>
<keyword evidence="5" id="KW-0805">Transcription regulation</keyword>
<dbReference type="Pfam" id="PF00486">
    <property type="entry name" value="Trans_reg_C"/>
    <property type="match status" value="1"/>
</dbReference>
<evidence type="ECO:0000256" key="11">
    <source>
        <dbReference type="ARBA" id="ARBA00039976"/>
    </source>
</evidence>
<evidence type="ECO:0000256" key="13">
    <source>
        <dbReference type="PROSITE-ProRule" id="PRU01091"/>
    </source>
</evidence>
<dbReference type="Gene3D" id="3.40.50.2300">
    <property type="match status" value="1"/>
</dbReference>
<comment type="subcellular location">
    <subcellularLocation>
        <location evidence="1">Cytoplasm</location>
    </subcellularLocation>
</comment>
<accession>A0A7G5C0Z0</accession>
<evidence type="ECO:0000256" key="1">
    <source>
        <dbReference type="ARBA" id="ARBA00004496"/>
    </source>
</evidence>